<evidence type="ECO:0000313" key="8">
    <source>
        <dbReference type="Proteomes" id="UP000253594"/>
    </source>
</evidence>
<dbReference type="Gene3D" id="3.50.50.60">
    <property type="entry name" value="FAD/NAD(P)-binding domain"/>
    <property type="match status" value="1"/>
</dbReference>
<keyword evidence="3" id="KW-0285">Flavoprotein</keyword>
<accession>A0A367LUM3</accession>
<reference evidence="7 8" key="1">
    <citation type="submission" date="2018-07" db="EMBL/GenBank/DDBJ databases">
        <title>Mechanisms of high-level aminoglycoside resistance among Gram-negative pathogens in Brazil.</title>
        <authorList>
            <person name="Ballaben A.S."/>
            <person name="Darini A.L.C."/>
            <person name="Doi Y."/>
        </authorList>
    </citation>
    <scope>NUCLEOTIDE SEQUENCE [LARGE SCALE GENOMIC DNA]</scope>
    <source>
        <strain evidence="7 8">B2-305</strain>
    </source>
</reference>
<evidence type="ECO:0000259" key="6">
    <source>
        <dbReference type="Pfam" id="PF00732"/>
    </source>
</evidence>
<dbReference type="SUPFAM" id="SSF51905">
    <property type="entry name" value="FAD/NAD(P)-binding domain"/>
    <property type="match status" value="1"/>
</dbReference>
<feature type="non-terminal residue" evidence="7">
    <location>
        <position position="95"/>
    </location>
</feature>
<keyword evidence="4" id="KW-0274">FAD</keyword>
<dbReference type="AlphaFoldDB" id="A0A367LUM3"/>
<dbReference type="GO" id="GO:0050660">
    <property type="term" value="F:flavin adenine dinucleotide binding"/>
    <property type="evidence" value="ECO:0007669"/>
    <property type="project" value="InterPro"/>
</dbReference>
<comment type="cofactor">
    <cofactor evidence="1">
        <name>FAD</name>
        <dbReference type="ChEBI" id="CHEBI:57692"/>
    </cofactor>
</comment>
<dbReference type="InterPro" id="IPR000172">
    <property type="entry name" value="GMC_OxRdtase_N"/>
</dbReference>
<dbReference type="Proteomes" id="UP000253594">
    <property type="component" value="Unassembled WGS sequence"/>
</dbReference>
<evidence type="ECO:0000313" key="7">
    <source>
        <dbReference type="EMBL" id="RCI67343.1"/>
    </source>
</evidence>
<feature type="domain" description="Glucose-methanol-choline oxidoreductase N-terminal" evidence="6">
    <location>
        <begin position="3"/>
        <end position="85"/>
    </location>
</feature>
<dbReference type="InterPro" id="IPR012132">
    <property type="entry name" value="GMC_OxRdtase"/>
</dbReference>
<dbReference type="InterPro" id="IPR036188">
    <property type="entry name" value="FAD/NAD-bd_sf"/>
</dbReference>
<organism evidence="7 8">
    <name type="scientific">Pseudomonas aeruginosa</name>
    <dbReference type="NCBI Taxonomy" id="287"/>
    <lineage>
        <taxon>Bacteria</taxon>
        <taxon>Pseudomonadati</taxon>
        <taxon>Pseudomonadota</taxon>
        <taxon>Gammaproteobacteria</taxon>
        <taxon>Pseudomonadales</taxon>
        <taxon>Pseudomonadaceae</taxon>
        <taxon>Pseudomonas</taxon>
    </lineage>
</organism>
<dbReference type="PANTHER" id="PTHR11552:SF147">
    <property type="entry name" value="CHOLINE DEHYDROGENASE, MITOCHONDRIAL"/>
    <property type="match status" value="1"/>
</dbReference>
<evidence type="ECO:0000256" key="1">
    <source>
        <dbReference type="ARBA" id="ARBA00001974"/>
    </source>
</evidence>
<evidence type="ECO:0000256" key="3">
    <source>
        <dbReference type="ARBA" id="ARBA00022630"/>
    </source>
</evidence>
<comment type="similarity">
    <text evidence="2">Belongs to the GMC oxidoreductase family.</text>
</comment>
<comment type="caution">
    <text evidence="7">The sequence shown here is derived from an EMBL/GenBank/DDBJ whole genome shotgun (WGS) entry which is preliminary data.</text>
</comment>
<proteinExistence type="inferred from homology"/>
<dbReference type="PANTHER" id="PTHR11552">
    <property type="entry name" value="GLUCOSE-METHANOL-CHOLINE GMC OXIDOREDUCTASE"/>
    <property type="match status" value="1"/>
</dbReference>
<evidence type="ECO:0000256" key="4">
    <source>
        <dbReference type="ARBA" id="ARBA00022827"/>
    </source>
</evidence>
<evidence type="ECO:0000256" key="2">
    <source>
        <dbReference type="ARBA" id="ARBA00010790"/>
    </source>
</evidence>
<name>A0A367LUM3_PSEAI</name>
<keyword evidence="5" id="KW-0560">Oxidoreductase</keyword>
<dbReference type="Pfam" id="PF00732">
    <property type="entry name" value="GMC_oxred_N"/>
    <property type="match status" value="1"/>
</dbReference>
<evidence type="ECO:0000256" key="5">
    <source>
        <dbReference type="ARBA" id="ARBA00023002"/>
    </source>
</evidence>
<gene>
    <name evidence="7" type="ORF">DT376_43415</name>
</gene>
<feature type="non-terminal residue" evidence="7">
    <location>
        <position position="1"/>
    </location>
</feature>
<dbReference type="GO" id="GO:0016614">
    <property type="term" value="F:oxidoreductase activity, acting on CH-OH group of donors"/>
    <property type="evidence" value="ECO:0007669"/>
    <property type="project" value="InterPro"/>
</dbReference>
<dbReference type="EMBL" id="QORE01003771">
    <property type="protein sequence ID" value="RCI67343.1"/>
    <property type="molecule type" value="Genomic_DNA"/>
</dbReference>
<protein>
    <recommendedName>
        <fullName evidence="6">Glucose-methanol-choline oxidoreductase N-terminal domain-containing protein</fullName>
    </recommendedName>
</protein>
<sequence length="95" mass="10145">FHGERQEGIGPFHVTQVNGERCSAARAFLHPALARPNLTVLSSALTLRVLLEGTRATGVEISQAGEVVQLQARREVILSAGSINSVSYTHLPLAT</sequence>